<dbReference type="PROSITE" id="PS50206">
    <property type="entry name" value="RHODANESE_3"/>
    <property type="match status" value="1"/>
</dbReference>
<feature type="transmembrane region" description="Helical" evidence="3">
    <location>
        <begin position="1190"/>
        <end position="1213"/>
    </location>
</feature>
<evidence type="ECO:0000313" key="6">
    <source>
        <dbReference type="EMBL" id="TKW51280.1"/>
    </source>
</evidence>
<proteinExistence type="inferred from homology"/>
<feature type="region of interest" description="Disordered" evidence="2">
    <location>
        <begin position="151"/>
        <end position="230"/>
    </location>
</feature>
<name>A0A4U6X736_9PEZI</name>
<dbReference type="Pfam" id="PF00581">
    <property type="entry name" value="Rhodanese"/>
    <property type="match status" value="1"/>
</dbReference>
<evidence type="ECO:0000256" key="1">
    <source>
        <dbReference type="ARBA" id="ARBA00009085"/>
    </source>
</evidence>
<dbReference type="PANTHER" id="PTHR21646">
    <property type="entry name" value="UBIQUITIN CARBOXYL-TERMINAL HYDROLASE"/>
    <property type="match status" value="1"/>
</dbReference>
<reference evidence="6 7" key="1">
    <citation type="journal article" date="2019" name="PLoS ONE">
        <title>Comparative genome analysis indicates high evolutionary potential of pathogenicity genes in Colletotrichum tanaceti.</title>
        <authorList>
            <person name="Lelwala R.V."/>
            <person name="Korhonen P.K."/>
            <person name="Young N.D."/>
            <person name="Scott J.B."/>
            <person name="Ades P.A."/>
            <person name="Gasser R.B."/>
            <person name="Taylor P.W.J."/>
        </authorList>
    </citation>
    <scope>NUCLEOTIDE SEQUENCE [LARGE SCALE GENOMIC DNA]</scope>
    <source>
        <strain evidence="6">BRIP57314</strain>
    </source>
</reference>
<protein>
    <submittedName>
        <fullName evidence="6">Ubiquitin carboxyl-terminal hydrolase 4</fullName>
    </submittedName>
</protein>
<evidence type="ECO:0000256" key="3">
    <source>
        <dbReference type="SAM" id="Phobius"/>
    </source>
</evidence>
<dbReference type="OrthoDB" id="292964at2759"/>
<feature type="domain" description="Rhodanese" evidence="4">
    <location>
        <begin position="390"/>
        <end position="516"/>
    </location>
</feature>
<dbReference type="GO" id="GO:0016579">
    <property type="term" value="P:protein deubiquitination"/>
    <property type="evidence" value="ECO:0007669"/>
    <property type="project" value="InterPro"/>
</dbReference>
<dbReference type="Proteomes" id="UP000310108">
    <property type="component" value="Unassembled WGS sequence"/>
</dbReference>
<dbReference type="InterPro" id="IPR036873">
    <property type="entry name" value="Rhodanese-like_dom_sf"/>
</dbReference>
<dbReference type="Gene3D" id="3.40.250.10">
    <property type="entry name" value="Rhodanese-like domain"/>
    <property type="match status" value="1"/>
</dbReference>
<dbReference type="PROSITE" id="PS50235">
    <property type="entry name" value="USP_3"/>
    <property type="match status" value="1"/>
</dbReference>
<dbReference type="InterPro" id="IPR050185">
    <property type="entry name" value="Ub_carboxyl-term_hydrolase"/>
</dbReference>
<feature type="region of interest" description="Disordered" evidence="2">
    <location>
        <begin position="26"/>
        <end position="57"/>
    </location>
</feature>
<feature type="region of interest" description="Disordered" evidence="2">
    <location>
        <begin position="662"/>
        <end position="681"/>
    </location>
</feature>
<feature type="compositionally biased region" description="Gly residues" evidence="2">
    <location>
        <begin position="32"/>
        <end position="42"/>
    </location>
</feature>
<comment type="caution">
    <text evidence="6">The sequence shown here is derived from an EMBL/GenBank/DDBJ whole genome shotgun (WGS) entry which is preliminary data.</text>
</comment>
<feature type="region of interest" description="Disordered" evidence="2">
    <location>
        <begin position="620"/>
        <end position="656"/>
    </location>
</feature>
<keyword evidence="3" id="KW-1133">Transmembrane helix</keyword>
<dbReference type="InterPro" id="IPR038765">
    <property type="entry name" value="Papain-like_cys_pep_sf"/>
</dbReference>
<evidence type="ECO:0000259" key="4">
    <source>
        <dbReference type="PROSITE" id="PS50206"/>
    </source>
</evidence>
<dbReference type="SUPFAM" id="SSF52821">
    <property type="entry name" value="Rhodanese/Cell cycle control phosphatase"/>
    <property type="match status" value="1"/>
</dbReference>
<evidence type="ECO:0000259" key="5">
    <source>
        <dbReference type="PROSITE" id="PS50235"/>
    </source>
</evidence>
<dbReference type="CDD" id="cd02257">
    <property type="entry name" value="Peptidase_C19"/>
    <property type="match status" value="1"/>
</dbReference>
<dbReference type="Gene3D" id="3.90.70.10">
    <property type="entry name" value="Cysteine proteinases"/>
    <property type="match status" value="1"/>
</dbReference>
<feature type="transmembrane region" description="Helical" evidence="3">
    <location>
        <begin position="1149"/>
        <end position="1170"/>
    </location>
</feature>
<dbReference type="InterPro" id="IPR001763">
    <property type="entry name" value="Rhodanese-like_dom"/>
</dbReference>
<evidence type="ECO:0000256" key="2">
    <source>
        <dbReference type="SAM" id="MobiDB-lite"/>
    </source>
</evidence>
<keyword evidence="3" id="KW-0812">Transmembrane</keyword>
<feature type="transmembrane region" description="Helical" evidence="3">
    <location>
        <begin position="1233"/>
        <end position="1253"/>
    </location>
</feature>
<dbReference type="InterPro" id="IPR028889">
    <property type="entry name" value="USP"/>
</dbReference>
<accession>A0A4U6X736</accession>
<comment type="similarity">
    <text evidence="1">Belongs to the peptidase C19 family.</text>
</comment>
<keyword evidence="6" id="KW-0378">Hydrolase</keyword>
<dbReference type="GO" id="GO:0004843">
    <property type="term" value="F:cysteine-type deubiquitinase activity"/>
    <property type="evidence" value="ECO:0007669"/>
    <property type="project" value="InterPro"/>
</dbReference>
<dbReference type="EMBL" id="PJEX01000321">
    <property type="protein sequence ID" value="TKW51280.1"/>
    <property type="molecule type" value="Genomic_DNA"/>
</dbReference>
<dbReference type="SUPFAM" id="SSF54001">
    <property type="entry name" value="Cysteine proteinases"/>
    <property type="match status" value="1"/>
</dbReference>
<keyword evidence="7" id="KW-1185">Reference proteome</keyword>
<evidence type="ECO:0000313" key="7">
    <source>
        <dbReference type="Proteomes" id="UP000310108"/>
    </source>
</evidence>
<dbReference type="InterPro" id="IPR001394">
    <property type="entry name" value="Peptidase_C19_UCH"/>
</dbReference>
<feature type="region of interest" description="Disordered" evidence="2">
    <location>
        <begin position="592"/>
        <end position="611"/>
    </location>
</feature>
<feature type="transmembrane region" description="Helical" evidence="3">
    <location>
        <begin position="1123"/>
        <end position="1142"/>
    </location>
</feature>
<gene>
    <name evidence="6" type="primary">DOA4</name>
    <name evidence="6" type="ORF">CTA1_7633</name>
</gene>
<keyword evidence="3" id="KW-0472">Membrane</keyword>
<dbReference type="Pfam" id="PF00443">
    <property type="entry name" value="UCH"/>
    <property type="match status" value="1"/>
</dbReference>
<organism evidence="6 7">
    <name type="scientific">Colletotrichum tanaceti</name>
    <dbReference type="NCBI Taxonomy" id="1306861"/>
    <lineage>
        <taxon>Eukaryota</taxon>
        <taxon>Fungi</taxon>
        <taxon>Dikarya</taxon>
        <taxon>Ascomycota</taxon>
        <taxon>Pezizomycotina</taxon>
        <taxon>Sordariomycetes</taxon>
        <taxon>Hypocreomycetidae</taxon>
        <taxon>Glomerellales</taxon>
        <taxon>Glomerellaceae</taxon>
        <taxon>Colletotrichum</taxon>
        <taxon>Colletotrichum destructivum species complex</taxon>
    </lineage>
</organism>
<feature type="domain" description="USP" evidence="5">
    <location>
        <begin position="689"/>
        <end position="1049"/>
    </location>
</feature>
<dbReference type="STRING" id="1306861.A0A4U6X736"/>
<feature type="compositionally biased region" description="Pro residues" evidence="2">
    <location>
        <begin position="625"/>
        <end position="636"/>
    </location>
</feature>
<sequence length="1319" mass="145397">MSSTASSATRTVLGCGGPAVSNGSGLHSFAMGGDGAPAGRGGRPPLPHIDDLTSTSPNIDMNLPLRRILEMGDNAMRQAETFRDFGRPDMAFKEYIKASLIAVKYVPMHTESVSVKGGRGDLNRVYTALMKKIDSHHGNFEKIKADIIADNHRTGVRPTASRPSSIRNGEAIRPQTPRSPPVTSPTRAEAASQLNGSPAAKQKPAVQPKPVSLHGNALRSGTGGPSLPKSKAAEDLAARFANLRGPVALPGQDPRIRTHPIMPPRPAGPRAMPEPSEKPKVAVVTNLPDLPKMPDAIYSPARGTVSNEAASLPSSTPRGLFSRTGSSATINTVLANSNNNKSSEYFVPSHTTPSAAPIASRAPSISIPEGDSITAEGLMNYIKRGSATLQVLIIDVRSRDDFDEGHILSQAVICIEPSILLRENISSEQIAESMVLSPPQEYHHFERRDIFDLVVFHDQDSDSIPRYMSPDMDAAALLSLQRALTYFNYGKELKNPPKLLQGGLDAWTDLMGRGALATSQTAGAMRAPLARSPLKPTISISKPTRKYKVTPLRPEEVKLWEETLQNAELETARSPGFVHVRSTEEFLRRFPAVSTDQESMQSPVGPEQSAYGYSQNHVDLYSDLPLPPTRPAPAVPRPSYSGLSQTQDDHEGPGAIAFSAQGRNAKQGPLARPDSPSIANAGKDGLRITGLNNPGVWCYANSSVQALRMSPGFGKELATFEWQNMYKVPKKTDEKNDHPQLMSRILSNLFHWLDSGKFDVMKAQTLMDYSRSVCEKSRHKDRGDEFGGGRQQDAHEFISWLMAYLHDETNVRRDRSSTDTLAPTPAPSMGGKSMLQGAYEWWTQYQKKNASMVDKYWRGIELSTVVCAQCKNRTYTWDTFDFLSIPVNRNTHTLEDCLRAHLETENISDYQCDSCKTKGLGRKQARLARMPELFCLCLKRFTVDNHGGVKKDLSRVTWDFNSFNVDEFFIPPEERTAGSAPDEKFELPFDYECYAVIIHSGPNINSGHYYAYARDTHNPDPTVWYKINDSYVNSIRIDGTGRSGDYSEKTDESEQWLPLPSAWISSQQVIPVDILANDSPFLQPHDDDDDDDPSSYSFLYATDDDNTGMARSEVSIWPYEPSFPLAVTGVALYGVVGAWFSYLTIVRHLAWYFTVVVVVAGAVIEVSTYVLRAYSAKNLTEIANSGLCFWFIGAGGLSRSFAPSLSAYVFVCIRRSREPLIPYKHIHLSYPPLHAWVFEALPMLIAIGMFYVWHPSEYLGRDGANGEVCERRRRGGSIGYGLRDVKANALPPPPRIIRGSGSGAATCRGIHSQLRSFHR</sequence>